<dbReference type="EMBL" id="FNPZ01000001">
    <property type="protein sequence ID" value="SDY60392.1"/>
    <property type="molecule type" value="Genomic_DNA"/>
</dbReference>
<evidence type="ECO:0000313" key="7">
    <source>
        <dbReference type="Proteomes" id="UP000198891"/>
    </source>
</evidence>
<dbReference type="STRING" id="381665.SAMN05216554_0864"/>
<protein>
    <submittedName>
        <fullName evidence="6">Predicted dehydrogenase</fullName>
    </submittedName>
</protein>
<dbReference type="AlphaFoldDB" id="A0A1H3L7I7"/>
<keyword evidence="7" id="KW-1185">Reference proteome</keyword>
<evidence type="ECO:0000256" key="1">
    <source>
        <dbReference type="ARBA" id="ARBA00010928"/>
    </source>
</evidence>
<dbReference type="InterPro" id="IPR055170">
    <property type="entry name" value="GFO_IDH_MocA-like_dom"/>
</dbReference>
<comment type="similarity">
    <text evidence="1">Belongs to the Gfo/Idh/MocA family.</text>
</comment>
<dbReference type="Gene3D" id="3.40.50.720">
    <property type="entry name" value="NAD(P)-binding Rossmann-like Domain"/>
    <property type="match status" value="1"/>
</dbReference>
<dbReference type="SUPFAM" id="SSF51735">
    <property type="entry name" value="NAD(P)-binding Rossmann-fold domains"/>
    <property type="match status" value="1"/>
</dbReference>
<feature type="domain" description="GFO/IDH/MocA-like oxidoreductase" evidence="5">
    <location>
        <begin position="124"/>
        <end position="238"/>
    </location>
</feature>
<dbReference type="InterPro" id="IPR036291">
    <property type="entry name" value="NAD(P)-bd_dom_sf"/>
</dbReference>
<organism evidence="6 7">
    <name type="scientific">Herbiconiux ginsengi</name>
    <dbReference type="NCBI Taxonomy" id="381665"/>
    <lineage>
        <taxon>Bacteria</taxon>
        <taxon>Bacillati</taxon>
        <taxon>Actinomycetota</taxon>
        <taxon>Actinomycetes</taxon>
        <taxon>Micrococcales</taxon>
        <taxon>Microbacteriaceae</taxon>
        <taxon>Herbiconiux</taxon>
    </lineage>
</organism>
<keyword evidence="3" id="KW-0520">NAD</keyword>
<sequence length="332" mass="35707">MVGTGTVSGHVAADLALVHGVRRVAVHSRSAERGAAFAESHGFERVFDDVDRMLADPGIDIVYLATPHALHASLAIRALEAGKHVLVEKPIAVDAAEARRIAEAAAVAGRFAMEAMWMRFSPLYQAALAELRAGVIGEVRSVRASFGLPFGPPDSERWSAERSSSTLLDQGVYPVTLALDVLGVPDSVQARGRMRADGVDLAEHVTFEYAADRFAQLGASMVEYLEPTATISGTAGWLTIAAPFWAATSFETRSGGLADALGRSPRRTERERQGFGYLPMLRAVSDAVLDGWLEHPLHPLASSIRTLGVLDRIRFALALGGSHHETHTKEIR</sequence>
<gene>
    <name evidence="6" type="ORF">SAMN05216554_0864</name>
</gene>
<dbReference type="SUPFAM" id="SSF55347">
    <property type="entry name" value="Glyceraldehyde-3-phosphate dehydrogenase-like, C-terminal domain"/>
    <property type="match status" value="1"/>
</dbReference>
<evidence type="ECO:0000313" key="6">
    <source>
        <dbReference type="EMBL" id="SDY60392.1"/>
    </source>
</evidence>
<dbReference type="Gene3D" id="3.30.360.10">
    <property type="entry name" value="Dihydrodipicolinate Reductase, domain 2"/>
    <property type="match status" value="1"/>
</dbReference>
<proteinExistence type="inferred from homology"/>
<dbReference type="InterPro" id="IPR000683">
    <property type="entry name" value="Gfo/Idh/MocA-like_OxRdtase_N"/>
</dbReference>
<evidence type="ECO:0000256" key="2">
    <source>
        <dbReference type="ARBA" id="ARBA00023002"/>
    </source>
</evidence>
<dbReference type="PANTHER" id="PTHR22604">
    <property type="entry name" value="OXIDOREDUCTASES"/>
    <property type="match status" value="1"/>
</dbReference>
<evidence type="ECO:0000259" key="4">
    <source>
        <dbReference type="Pfam" id="PF01408"/>
    </source>
</evidence>
<evidence type="ECO:0000256" key="3">
    <source>
        <dbReference type="ARBA" id="ARBA00023027"/>
    </source>
</evidence>
<keyword evidence="2" id="KW-0560">Oxidoreductase</keyword>
<dbReference type="Pfam" id="PF01408">
    <property type="entry name" value="GFO_IDH_MocA"/>
    <property type="match status" value="1"/>
</dbReference>
<feature type="domain" description="Gfo/Idh/MocA-like oxidoreductase N-terminal" evidence="4">
    <location>
        <begin position="1"/>
        <end position="112"/>
    </location>
</feature>
<dbReference type="PANTHER" id="PTHR22604:SF105">
    <property type="entry name" value="TRANS-1,2-DIHYDROBENZENE-1,2-DIOL DEHYDROGENASE"/>
    <property type="match status" value="1"/>
</dbReference>
<dbReference type="GO" id="GO:0000166">
    <property type="term" value="F:nucleotide binding"/>
    <property type="evidence" value="ECO:0007669"/>
    <property type="project" value="InterPro"/>
</dbReference>
<dbReference type="RefSeq" id="WP_175494112.1">
    <property type="nucleotide sequence ID" value="NZ_FNPZ01000001.1"/>
</dbReference>
<evidence type="ECO:0000259" key="5">
    <source>
        <dbReference type="Pfam" id="PF22725"/>
    </source>
</evidence>
<dbReference type="Proteomes" id="UP000198891">
    <property type="component" value="Unassembled WGS sequence"/>
</dbReference>
<dbReference type="InterPro" id="IPR050984">
    <property type="entry name" value="Gfo/Idh/MocA_domain"/>
</dbReference>
<name>A0A1H3L7I7_9MICO</name>
<dbReference type="GO" id="GO:0016491">
    <property type="term" value="F:oxidoreductase activity"/>
    <property type="evidence" value="ECO:0007669"/>
    <property type="project" value="UniProtKB-KW"/>
</dbReference>
<dbReference type="Pfam" id="PF22725">
    <property type="entry name" value="GFO_IDH_MocA_C3"/>
    <property type="match status" value="1"/>
</dbReference>
<reference evidence="6 7" key="1">
    <citation type="submission" date="2016-10" db="EMBL/GenBank/DDBJ databases">
        <authorList>
            <person name="de Groot N.N."/>
        </authorList>
    </citation>
    <scope>NUCLEOTIDE SEQUENCE [LARGE SCALE GENOMIC DNA]</scope>
    <source>
        <strain evidence="6 7">CGMCC 4.3491</strain>
    </source>
</reference>
<accession>A0A1H3L7I7</accession>